<protein>
    <recommendedName>
        <fullName evidence="3">YkgJ family cysteine cluster protein</fullName>
    </recommendedName>
</protein>
<keyword evidence="2" id="KW-1185">Reference proteome</keyword>
<name>A0A345YG06_9SPHN</name>
<dbReference type="EMBL" id="CP031357">
    <property type="protein sequence ID" value="AXK42858.1"/>
    <property type="molecule type" value="Genomic_DNA"/>
</dbReference>
<sequence length="173" mass="18713">MVAALETRSDCGRCAALCCIAYPSDDMPGFAARKAAGEPCPKLASDGRCTIYESRAEEGFAGCIRYECFGAGQHVVQTLFEGRDWRGDPSLLRPMVETFLAMRPVSDLAYLVEKALGAAPNADVVEDLLNVKGELQHIAQSRQSLADSARIARCEQALRRIYASLDPATLGRA</sequence>
<accession>A0A345YG06</accession>
<dbReference type="RefSeq" id="WP_115417036.1">
    <property type="nucleotide sequence ID" value="NZ_CP031357.1"/>
</dbReference>
<proteinExistence type="predicted"/>
<dbReference type="Proteomes" id="UP000254508">
    <property type="component" value="Chromosome"/>
</dbReference>
<reference evidence="2" key="1">
    <citation type="submission" date="2018-07" db="EMBL/GenBank/DDBJ databases">
        <title>Genome sequence of Erythrobacter strain YH-07, an antagonistic bacterium isolated from Yellow Sea.</title>
        <authorList>
            <person name="Tang T."/>
            <person name="Liu Q."/>
            <person name="Sun X."/>
        </authorList>
    </citation>
    <scope>NUCLEOTIDE SEQUENCE [LARGE SCALE GENOMIC DNA]</scope>
    <source>
        <strain evidence="2">YH-07</strain>
    </source>
</reference>
<organism evidence="1 2">
    <name type="scientific">Erythrobacter aureus</name>
    <dbReference type="NCBI Taxonomy" id="2182384"/>
    <lineage>
        <taxon>Bacteria</taxon>
        <taxon>Pseudomonadati</taxon>
        <taxon>Pseudomonadota</taxon>
        <taxon>Alphaproteobacteria</taxon>
        <taxon>Sphingomonadales</taxon>
        <taxon>Erythrobacteraceae</taxon>
        <taxon>Erythrobacter/Porphyrobacter group</taxon>
        <taxon>Erythrobacter</taxon>
    </lineage>
</organism>
<evidence type="ECO:0000313" key="1">
    <source>
        <dbReference type="EMBL" id="AXK42858.1"/>
    </source>
</evidence>
<evidence type="ECO:0000313" key="2">
    <source>
        <dbReference type="Proteomes" id="UP000254508"/>
    </source>
</evidence>
<evidence type="ECO:0008006" key="3">
    <source>
        <dbReference type="Google" id="ProtNLM"/>
    </source>
</evidence>
<dbReference type="OrthoDB" id="154708at2"/>
<gene>
    <name evidence="1" type="ORF">DVR09_11435</name>
</gene>
<dbReference type="AlphaFoldDB" id="A0A345YG06"/>
<dbReference type="KEGG" id="err:DVR09_11435"/>